<proteinExistence type="inferred from homology"/>
<feature type="compositionally biased region" description="Low complexity" evidence="3">
    <location>
        <begin position="80"/>
        <end position="89"/>
    </location>
</feature>
<dbReference type="KEGG" id="phet:94291105"/>
<feature type="compositionally biased region" description="Gly residues" evidence="3">
    <location>
        <begin position="104"/>
        <end position="113"/>
    </location>
</feature>
<reference evidence="6 7" key="1">
    <citation type="submission" date="2021-02" db="EMBL/GenBank/DDBJ databases">
        <title>Porcisia hertigi Genome sequencing and assembly.</title>
        <authorList>
            <person name="Almutairi H."/>
            <person name="Gatherer D."/>
        </authorList>
    </citation>
    <scope>NUCLEOTIDE SEQUENCE [LARGE SCALE GENOMIC DNA]</scope>
    <source>
        <strain evidence="6 7">C119</strain>
    </source>
</reference>
<evidence type="ECO:0000256" key="2">
    <source>
        <dbReference type="ARBA" id="ARBA00024023"/>
    </source>
</evidence>
<accession>A0A836IWK2</accession>
<dbReference type="PANTHER" id="PTHR11081:SF28">
    <property type="entry name" value="POST-TRANSCRIPTIONAL REGULATOR MKT1L"/>
    <property type="match status" value="1"/>
</dbReference>
<dbReference type="Gene3D" id="3.40.50.1010">
    <property type="entry name" value="5'-nuclease"/>
    <property type="match status" value="1"/>
</dbReference>
<name>A0A836IWK2_9TRYP</name>
<dbReference type="PANTHER" id="PTHR11081">
    <property type="entry name" value="FLAP ENDONUCLEASE FAMILY MEMBER"/>
    <property type="match status" value="1"/>
</dbReference>
<dbReference type="InterPro" id="IPR006084">
    <property type="entry name" value="XPG/Rad2"/>
</dbReference>
<dbReference type="GeneID" id="94291105"/>
<dbReference type="GO" id="GO:0017108">
    <property type="term" value="F:5'-flap endonuclease activity"/>
    <property type="evidence" value="ECO:0007669"/>
    <property type="project" value="TreeGrafter"/>
</dbReference>
<keyword evidence="1" id="KW-0810">Translation regulation</keyword>
<dbReference type="RefSeq" id="XP_067757391.1">
    <property type="nucleotide sequence ID" value="XM_067901028.1"/>
</dbReference>
<dbReference type="Pfam" id="PF12247">
    <property type="entry name" value="MKT1_N"/>
    <property type="match status" value="1"/>
</dbReference>
<comment type="caution">
    <text evidence="6">The sequence shown here is derived from an EMBL/GenBank/DDBJ whole genome shotgun (WGS) entry which is preliminary data.</text>
</comment>
<evidence type="ECO:0000256" key="3">
    <source>
        <dbReference type="SAM" id="MobiDB-lite"/>
    </source>
</evidence>
<feature type="compositionally biased region" description="Pro residues" evidence="3">
    <location>
        <begin position="324"/>
        <end position="334"/>
    </location>
</feature>
<dbReference type="Pfam" id="PF12246">
    <property type="entry name" value="MKT1_C"/>
    <property type="match status" value="1"/>
</dbReference>
<dbReference type="EMBL" id="JAFJZO010000021">
    <property type="protein sequence ID" value="KAG5505723.1"/>
    <property type="molecule type" value="Genomic_DNA"/>
</dbReference>
<comment type="similarity">
    <text evidence="2">Belongs to the XPG/RAD2 endonuclease family.</text>
</comment>
<protein>
    <recommendedName>
        <fullName evidence="8">Temperature dependent protein affecting M2 dsRNA replication</fullName>
    </recommendedName>
</protein>
<organism evidence="6 7">
    <name type="scientific">Porcisia hertigi</name>
    <dbReference type="NCBI Taxonomy" id="2761500"/>
    <lineage>
        <taxon>Eukaryota</taxon>
        <taxon>Discoba</taxon>
        <taxon>Euglenozoa</taxon>
        <taxon>Kinetoplastea</taxon>
        <taxon>Metakinetoplastina</taxon>
        <taxon>Trypanosomatida</taxon>
        <taxon>Trypanosomatidae</taxon>
        <taxon>Leishmaniinae</taxon>
        <taxon>Porcisia</taxon>
    </lineage>
</organism>
<dbReference type="InterPro" id="IPR022040">
    <property type="entry name" value="MKT1_N"/>
</dbReference>
<evidence type="ECO:0000313" key="7">
    <source>
        <dbReference type="Proteomes" id="UP000674318"/>
    </source>
</evidence>
<dbReference type="InterPro" id="IPR022039">
    <property type="entry name" value="MKT1_C"/>
</dbReference>
<dbReference type="SUPFAM" id="SSF88723">
    <property type="entry name" value="PIN domain-like"/>
    <property type="match status" value="1"/>
</dbReference>
<feature type="region of interest" description="Disordered" evidence="3">
    <location>
        <begin position="1"/>
        <end position="513"/>
    </location>
</feature>
<sequence>MPPRMHRSGGGQGSAPQQQQAPPSHHQHQQQAPPQQHQQGYGNGPGGPQSHLHVFHHHTGYGDNGRGGMPPPPQHGGSSGSNNMNSMMYSGGGVSGNAPTSPIYGGGGGGGPYGSNNGSIPSHMMSPSPHPQMVGMGNEYTPHMQSSPFPQPPPQQGGSTSTPNSITRRVRTPGPSNMGPPPQQQQQQQLPPPPQQQSYYGGNQGGGMGYNPNMRSSAPPPPQPHMEPSPSFVNSRPQQPQPGIMRGDGGYGLDVDSSPPPQNNGYRGSQPPPPPPPMQQQQQQMHMHSPSTAPPQQHYQGNGGYGGGRGMGGGMQNPSMQMQPHPPPPPPPPQHMMGGGGSAPNNSNRGMLGLMGGSKHMQQGPPPPPHQHQQQMPPLQQQHQPGMNSNWGSQQPPPTHMQSNVSPSPQGQPPMGGMPYSGGGPVPMVGRTRVPGARMGGSVTGPMGNNMGAPQPPLPQKQHPHPHPQQQQQHQQQQHQRQQPQSPSVMGGIGGSQQMPAVGNASPSMMMMPPPLQGGQPPMMRQSGGVPPGMYAGGMDSNAISGDLVMGGMSSQSMPGYTDDEQRGDLTTQQPLYEFLMEKRLLRKTTLSTFFPEGYDAKRDGRITIAVDGNYMITNLRAQLQRVDPLWFLHSCLPDYLLTLVHKHVEQMRSHNLEPLWVLNGISINGDVEAFLPSEGELESRDVVWAKLNEGVELPTQDEITEAFETSSAVGEDVVRAIQRFLRTENVVCVTAPFLNWCQMCTLHKEGLAQLLMGPPEMLMVPYDGMKVIAEVNLQTSEVAYYDRDEVLRELFPSYVTEVSTAAAGDRFLDFGLLIASHPAITTAHASVQLSTQSIYEELSTPHPNFSTLREFIDQYEYPQNQNQHPNLEKLKHAKGRTYIQYSPVFSSQASFDSSLVYFKRILDPSLTNANMPTNLSGVFGYLVPLSLFYFQFTGFLSVGLMTAVTQLYIRDEFPVADTEEYHHLLHPLMALRGQIISQMVSRIKSDAHGQRLGKISWVRWFESILMSVLPPDRLIVLDEWNLEGSQELASVPDDHLQKIDMSMVLSLKSSAMCIPAPQLPPNSSPRDAPILYHGKKETFFAILLKTFDFVGYFSHTADPMDAAEVMSEPVQATVQGQPACDDQHNNSDSVSVDLADSTADPSMGEQRVFFTAYLSVSLEHCPQEFQCALVRFTELVRVSTINSIAFTYADRGDSPSSEDGALADPPEVLLATRIACLVSVPYPQQVDEKSPFEWAPVYSRQLCAFTVMSRVMNRSLRVLTEAIAAALFLSGFSDCSLEDYNSMTPLLPFGDVPSSLGGLLLHYVLVFPPDYEANCQTPEERCHLLETKFKAIPDIQTQLRRVMEFTFHALYLLNVYILRDPSIVSSVELVETDVVANALNLLHEKWVLHLDGPAPVDVHGYFVFQ</sequence>
<feature type="compositionally biased region" description="Pro residues" evidence="3">
    <location>
        <begin position="218"/>
        <end position="227"/>
    </location>
</feature>
<dbReference type="GO" id="GO:0008409">
    <property type="term" value="F:5'-3' exonuclease activity"/>
    <property type="evidence" value="ECO:0007669"/>
    <property type="project" value="TreeGrafter"/>
</dbReference>
<feature type="compositionally biased region" description="Low complexity" evidence="3">
    <location>
        <begin position="468"/>
        <end position="485"/>
    </location>
</feature>
<evidence type="ECO:0000259" key="5">
    <source>
        <dbReference type="Pfam" id="PF12247"/>
    </source>
</evidence>
<dbReference type="GO" id="GO:0006417">
    <property type="term" value="P:regulation of translation"/>
    <property type="evidence" value="ECO:0007669"/>
    <property type="project" value="UniProtKB-KW"/>
</dbReference>
<feature type="compositionally biased region" description="Polar residues" evidence="3">
    <location>
        <begin position="388"/>
        <end position="404"/>
    </location>
</feature>
<feature type="compositionally biased region" description="Low complexity" evidence="3">
    <location>
        <begin position="14"/>
        <end position="40"/>
    </location>
</feature>
<keyword evidence="7" id="KW-1185">Reference proteome</keyword>
<feature type="compositionally biased region" description="Low complexity" evidence="3">
    <location>
        <begin position="405"/>
        <end position="418"/>
    </location>
</feature>
<feature type="compositionally biased region" description="Gly residues" evidence="3">
    <location>
        <begin position="301"/>
        <end position="315"/>
    </location>
</feature>
<evidence type="ECO:0000256" key="1">
    <source>
        <dbReference type="ARBA" id="ARBA00022845"/>
    </source>
</evidence>
<feature type="compositionally biased region" description="Low complexity" evidence="3">
    <location>
        <begin position="114"/>
        <end position="127"/>
    </location>
</feature>
<feature type="compositionally biased region" description="Low complexity" evidence="3">
    <location>
        <begin position="371"/>
        <end position="387"/>
    </location>
</feature>
<feature type="compositionally biased region" description="Low complexity" evidence="3">
    <location>
        <begin position="279"/>
        <end position="291"/>
    </location>
</feature>
<gene>
    <name evidence="6" type="ORF">JKF63_05058</name>
</gene>
<evidence type="ECO:0000259" key="4">
    <source>
        <dbReference type="Pfam" id="PF12246"/>
    </source>
</evidence>
<feature type="domain" description="Post-transcriptional regulator MKT1 C-terminal" evidence="4">
    <location>
        <begin position="1159"/>
        <end position="1352"/>
    </location>
</feature>
<feature type="domain" description="Post-transcriptional regulator MKT1 N-terminal" evidence="5">
    <location>
        <begin position="917"/>
        <end position="1002"/>
    </location>
</feature>
<evidence type="ECO:0008006" key="8">
    <source>
        <dbReference type="Google" id="ProtNLM"/>
    </source>
</evidence>
<dbReference type="OrthoDB" id="17262at2759"/>
<dbReference type="Proteomes" id="UP000674318">
    <property type="component" value="Chromosome 21"/>
</dbReference>
<dbReference type="InterPro" id="IPR029060">
    <property type="entry name" value="PIN-like_dom_sf"/>
</dbReference>
<evidence type="ECO:0000313" key="6">
    <source>
        <dbReference type="EMBL" id="KAG5505723.1"/>
    </source>
</evidence>